<feature type="transmembrane region" description="Helical" evidence="6">
    <location>
        <begin position="35"/>
        <end position="53"/>
    </location>
</feature>
<evidence type="ECO:0000256" key="3">
    <source>
        <dbReference type="ARBA" id="ARBA00022692"/>
    </source>
</evidence>
<evidence type="ECO:0000313" key="7">
    <source>
        <dbReference type="EMBL" id="BCL59368.1"/>
    </source>
</evidence>
<protein>
    <recommendedName>
        <fullName evidence="9">ATP synthase subunit I</fullName>
    </recommendedName>
</protein>
<evidence type="ECO:0000256" key="5">
    <source>
        <dbReference type="ARBA" id="ARBA00023136"/>
    </source>
</evidence>
<keyword evidence="8" id="KW-1185">Reference proteome</keyword>
<gene>
    <name evidence="7" type="ORF">DGMP_00610</name>
</gene>
<dbReference type="RefSeq" id="WP_228855601.1">
    <property type="nucleotide sequence ID" value="NZ_AP024086.1"/>
</dbReference>
<comment type="subcellular location">
    <subcellularLocation>
        <location evidence="1">Cell membrane</location>
        <topology evidence="1">Multi-pass membrane protein</topology>
    </subcellularLocation>
</comment>
<evidence type="ECO:0008006" key="9">
    <source>
        <dbReference type="Google" id="ProtNLM"/>
    </source>
</evidence>
<proteinExistence type="predicted"/>
<keyword evidence="4 6" id="KW-1133">Transmembrane helix</keyword>
<keyword evidence="3 6" id="KW-0812">Transmembrane</keyword>
<keyword evidence="2" id="KW-1003">Cell membrane</keyword>
<dbReference type="GO" id="GO:0005886">
    <property type="term" value="C:plasma membrane"/>
    <property type="evidence" value="ECO:0007669"/>
    <property type="project" value="UniProtKB-SubCell"/>
</dbReference>
<evidence type="ECO:0000256" key="4">
    <source>
        <dbReference type="ARBA" id="ARBA00022989"/>
    </source>
</evidence>
<feature type="transmembrane region" description="Helical" evidence="6">
    <location>
        <begin position="88"/>
        <end position="104"/>
    </location>
</feature>
<keyword evidence="5 6" id="KW-0472">Membrane</keyword>
<evidence type="ECO:0000256" key="6">
    <source>
        <dbReference type="SAM" id="Phobius"/>
    </source>
</evidence>
<dbReference type="AlphaFoldDB" id="A0A8D5FDN3"/>
<feature type="transmembrane region" description="Helical" evidence="6">
    <location>
        <begin position="110"/>
        <end position="132"/>
    </location>
</feature>
<dbReference type="Proteomes" id="UP000826725">
    <property type="component" value="Chromosome"/>
</dbReference>
<evidence type="ECO:0000256" key="2">
    <source>
        <dbReference type="ARBA" id="ARBA00022475"/>
    </source>
</evidence>
<name>A0A8D5FDN3_9BACT</name>
<accession>A0A8D5FDN3</accession>
<evidence type="ECO:0000256" key="1">
    <source>
        <dbReference type="ARBA" id="ARBA00004651"/>
    </source>
</evidence>
<dbReference type="InterPro" id="IPR005598">
    <property type="entry name" value="ATP_synth_I"/>
</dbReference>
<dbReference type="KEGG" id="dbk:DGMP_00610"/>
<feature type="transmembrane region" description="Helical" evidence="6">
    <location>
        <begin position="12"/>
        <end position="29"/>
    </location>
</feature>
<reference evidence="7" key="1">
    <citation type="submission" date="2020-09" db="EMBL/GenBank/DDBJ databases">
        <title>Desulfogranum mesoprofundum gen. nov., sp. nov., a novel mesophilic, sulfate-reducing chemolithoautotroph isolated from a deep-sea hydrothermal vent chimney in the Suiyo Seamount.</title>
        <authorList>
            <person name="Hashimoto Y."/>
            <person name="Nakagawa S."/>
        </authorList>
    </citation>
    <scope>NUCLEOTIDE SEQUENCE</scope>
    <source>
        <strain evidence="7">KT2</strain>
    </source>
</reference>
<organism evidence="7 8">
    <name type="scientific">Desulfomarina profundi</name>
    <dbReference type="NCBI Taxonomy" id="2772557"/>
    <lineage>
        <taxon>Bacteria</taxon>
        <taxon>Pseudomonadati</taxon>
        <taxon>Thermodesulfobacteriota</taxon>
        <taxon>Desulfobulbia</taxon>
        <taxon>Desulfobulbales</taxon>
        <taxon>Desulfobulbaceae</taxon>
        <taxon>Desulfomarina</taxon>
    </lineage>
</organism>
<dbReference type="EMBL" id="AP024086">
    <property type="protein sequence ID" value="BCL59368.1"/>
    <property type="molecule type" value="Genomic_DNA"/>
</dbReference>
<dbReference type="Pfam" id="PF03899">
    <property type="entry name" value="ATP-synt_I"/>
    <property type="match status" value="1"/>
</dbReference>
<evidence type="ECO:0000313" key="8">
    <source>
        <dbReference type="Proteomes" id="UP000826725"/>
    </source>
</evidence>
<sequence length="141" mass="15797">MSREEFSSLHRMQMVCWFVLAILILGALIFSSVSFAMAVFAGGLIANISFLVSHRDIMGFIGSITSHADPERRQAEADQGRKGYILKFWLRIVIIGIVLFFLIQSRTVNIFGLILGLSTVVIAVGFVSMELIGRYYFSGRR</sequence>